<sequence>SMAEADLLLERETNQLERIDAKTPARNHLGPHSLGPTAHTAISGRKDHHLRSSRLRRPSKESKDSQLRLGAFPSGLHSDNSFIFPHIKNISFSRTEPFLKHTPDFYIPLFTIIEFISYMGWLKVAETLLNPFGDDDDDFQINYIIDRNLQVSYMIVDDDDISEELLEDPFGYEIPSGELPTKTRTPRTLLPKLLRQEGKLPHRFGGLRARFDVPLKMKRPSPDISSVVENGGISNQGAVMDYEVNFDTHPSLEDLSIPNKKVSKLKASQLNIIFVCLFYYKILPMVCGEVWSEEL</sequence>
<name>A0A7T8HJV9_CALRO</name>
<dbReference type="GO" id="GO:0005254">
    <property type="term" value="F:chloride channel activity"/>
    <property type="evidence" value="ECO:0007669"/>
    <property type="project" value="UniProtKB-KW"/>
</dbReference>
<keyword evidence="6" id="KW-0868">Chloride</keyword>
<evidence type="ECO:0000256" key="1">
    <source>
        <dbReference type="ARBA" id="ARBA00004370"/>
    </source>
</evidence>
<keyword evidence="2" id="KW-0812">Transmembrane</keyword>
<keyword evidence="6" id="KW-0407">Ion channel</keyword>
<evidence type="ECO:0000313" key="8">
    <source>
        <dbReference type="EMBL" id="QQP51437.1"/>
    </source>
</evidence>
<comment type="similarity">
    <text evidence="5 6">Belongs to the anion channel-forming bestrophin (TC 1.A.46) family. Calcium-sensitive chloride channel subfamily.</text>
</comment>
<proteinExistence type="inferred from homology"/>
<evidence type="ECO:0000313" key="9">
    <source>
        <dbReference type="Proteomes" id="UP000595437"/>
    </source>
</evidence>
<keyword evidence="9" id="KW-1185">Reference proteome</keyword>
<evidence type="ECO:0000256" key="5">
    <source>
        <dbReference type="ARBA" id="ARBA00034769"/>
    </source>
</evidence>
<feature type="compositionally biased region" description="Basic residues" evidence="7">
    <location>
        <begin position="46"/>
        <end position="57"/>
    </location>
</feature>
<organism evidence="8 9">
    <name type="scientific">Caligus rogercresseyi</name>
    <name type="common">Sea louse</name>
    <dbReference type="NCBI Taxonomy" id="217165"/>
    <lineage>
        <taxon>Eukaryota</taxon>
        <taxon>Metazoa</taxon>
        <taxon>Ecdysozoa</taxon>
        <taxon>Arthropoda</taxon>
        <taxon>Crustacea</taxon>
        <taxon>Multicrustacea</taxon>
        <taxon>Hexanauplia</taxon>
        <taxon>Copepoda</taxon>
        <taxon>Siphonostomatoida</taxon>
        <taxon>Caligidae</taxon>
        <taxon>Caligus</taxon>
    </lineage>
</organism>
<protein>
    <recommendedName>
        <fullName evidence="6">Bestrophin homolog</fullName>
    </recommendedName>
</protein>
<feature type="non-terminal residue" evidence="8">
    <location>
        <position position="295"/>
    </location>
</feature>
<comment type="function">
    <text evidence="6">Forms chloride channels.</text>
</comment>
<keyword evidence="6" id="KW-0813">Transport</keyword>
<dbReference type="OrthoDB" id="201595at2759"/>
<feature type="region of interest" description="Disordered" evidence="7">
    <location>
        <begin position="17"/>
        <end position="66"/>
    </location>
</feature>
<dbReference type="EMBL" id="CP045897">
    <property type="protein sequence ID" value="QQP51437.1"/>
    <property type="molecule type" value="Genomic_DNA"/>
</dbReference>
<dbReference type="PANTHER" id="PTHR10736">
    <property type="entry name" value="BESTROPHIN"/>
    <property type="match status" value="1"/>
</dbReference>
<comment type="subcellular location">
    <subcellularLocation>
        <location evidence="6">Cell membrane</location>
        <topology evidence="6">Multi-pass membrane protein</topology>
    </subcellularLocation>
    <subcellularLocation>
        <location evidence="1">Membrane</location>
    </subcellularLocation>
</comment>
<keyword evidence="3" id="KW-1133">Transmembrane helix</keyword>
<keyword evidence="6" id="KW-0869">Chloride channel</keyword>
<dbReference type="InterPro" id="IPR021134">
    <property type="entry name" value="Bestrophin-like"/>
</dbReference>
<evidence type="ECO:0000256" key="4">
    <source>
        <dbReference type="ARBA" id="ARBA00023136"/>
    </source>
</evidence>
<reference evidence="9" key="1">
    <citation type="submission" date="2021-01" db="EMBL/GenBank/DDBJ databases">
        <title>Caligus Genome Assembly.</title>
        <authorList>
            <person name="Gallardo-Escarate C."/>
        </authorList>
    </citation>
    <scope>NUCLEOTIDE SEQUENCE [LARGE SCALE GENOMIC DNA]</scope>
</reference>
<evidence type="ECO:0000256" key="3">
    <source>
        <dbReference type="ARBA" id="ARBA00022989"/>
    </source>
</evidence>
<dbReference type="Pfam" id="PF01062">
    <property type="entry name" value="Bestrophin"/>
    <property type="match status" value="1"/>
</dbReference>
<dbReference type="InterPro" id="IPR000615">
    <property type="entry name" value="Bestrophin"/>
</dbReference>
<dbReference type="GO" id="GO:0034707">
    <property type="term" value="C:chloride channel complex"/>
    <property type="evidence" value="ECO:0007669"/>
    <property type="project" value="UniProtKB-KW"/>
</dbReference>
<keyword evidence="4" id="KW-0472">Membrane</keyword>
<evidence type="ECO:0000256" key="7">
    <source>
        <dbReference type="SAM" id="MobiDB-lite"/>
    </source>
</evidence>
<dbReference type="AlphaFoldDB" id="A0A7T8HJV9"/>
<keyword evidence="6" id="KW-0406">Ion transport</keyword>
<dbReference type="PANTHER" id="PTHR10736:SF65">
    <property type="entry name" value="BESTROPHIN 1, ISOFORM C-RELATED"/>
    <property type="match status" value="1"/>
</dbReference>
<dbReference type="Proteomes" id="UP000595437">
    <property type="component" value="Chromosome 8"/>
</dbReference>
<evidence type="ECO:0000256" key="6">
    <source>
        <dbReference type="RuleBase" id="RU363126"/>
    </source>
</evidence>
<evidence type="ECO:0000256" key="2">
    <source>
        <dbReference type="ARBA" id="ARBA00022692"/>
    </source>
</evidence>
<gene>
    <name evidence="8" type="ORF">FKW44_012806</name>
</gene>
<accession>A0A7T8HJV9</accession>
<keyword evidence="6" id="KW-1003">Cell membrane</keyword>
<dbReference type="GO" id="GO:0005886">
    <property type="term" value="C:plasma membrane"/>
    <property type="evidence" value="ECO:0007669"/>
    <property type="project" value="UniProtKB-SubCell"/>
</dbReference>